<evidence type="ECO:0000256" key="3">
    <source>
        <dbReference type="ARBA" id="ARBA00022837"/>
    </source>
</evidence>
<dbReference type="SUPFAM" id="SSF141072">
    <property type="entry name" value="CalX-like"/>
    <property type="match status" value="3"/>
</dbReference>
<dbReference type="PANTHER" id="PTHR11878">
    <property type="entry name" value="SODIUM/CALCIUM EXCHANGER"/>
    <property type="match status" value="1"/>
</dbReference>
<organism evidence="6">
    <name type="scientific">marine sediment metagenome</name>
    <dbReference type="NCBI Taxonomy" id="412755"/>
    <lineage>
        <taxon>unclassified sequences</taxon>
        <taxon>metagenomes</taxon>
        <taxon>ecological metagenomes</taxon>
    </lineage>
</organism>
<name>X0TJL7_9ZZZZ</name>
<keyword evidence="4" id="KW-0813">Transport</keyword>
<evidence type="ECO:0000256" key="2">
    <source>
        <dbReference type="ARBA" id="ARBA00022737"/>
    </source>
</evidence>
<keyword evidence="1" id="KW-0732">Signal</keyword>
<evidence type="ECO:0000256" key="1">
    <source>
        <dbReference type="ARBA" id="ARBA00022729"/>
    </source>
</evidence>
<reference evidence="6" key="1">
    <citation type="journal article" date="2014" name="Front. Microbiol.">
        <title>High frequency of phylogenetically diverse reductive dehalogenase-homologous genes in deep subseafloor sedimentary metagenomes.</title>
        <authorList>
            <person name="Kawai M."/>
            <person name="Futagami T."/>
            <person name="Toyoda A."/>
            <person name="Takaki Y."/>
            <person name="Nishi S."/>
            <person name="Hori S."/>
            <person name="Arai W."/>
            <person name="Tsubouchi T."/>
            <person name="Morono Y."/>
            <person name="Uchiyama I."/>
            <person name="Ito T."/>
            <person name="Fujiyama A."/>
            <person name="Inagaki F."/>
            <person name="Takami H."/>
        </authorList>
    </citation>
    <scope>NUCLEOTIDE SEQUENCE</scope>
    <source>
        <strain evidence="6">Expedition CK06-06</strain>
    </source>
</reference>
<proteinExistence type="predicted"/>
<sequence>ESGTDVVAFAVDRPVTCINAGMTVHYVMSGDASNGLDYSNLTETVRLEAGETNALITVSPIVDEIWTETEESVVITLTANDYYLGSPTQQTALILDNVATVMIYAVTATTIWESGTDVVEFTVDRSAACTNAGITVNYSVTGTASNGADYSELTNSVRMEAGETNATITVDPIVDDVWTESEEDVVITLTTGDYYLGSSTQQTASILDNVATVSLHIVDATAAETGPDVAKLSVGRPVACTSTWMTVYYVMSGTASNGSDYNLLSGEVVIGTGATNALITITPIDDDVWAESEEDVVIGLTEEDYILDPPTQQTVWIRDNELAYYWTKRLGITFSGYDGGETLVDFPALVILSTNLSGFDYNAFGSPGGWNDLRFTDSADDSALSYEIEKWDTGGKSYVWVRIPALTKSTIIWAYWGNTNQYACGSPPDYAVD</sequence>
<dbReference type="GO" id="GO:0007154">
    <property type="term" value="P:cell communication"/>
    <property type="evidence" value="ECO:0007669"/>
    <property type="project" value="InterPro"/>
</dbReference>
<protein>
    <recommendedName>
        <fullName evidence="5">Calx-beta domain-containing protein</fullName>
    </recommendedName>
</protein>
<keyword evidence="2" id="KW-0677">Repeat</keyword>
<dbReference type="Pfam" id="PF10102">
    <property type="entry name" value="DUF2341"/>
    <property type="match status" value="1"/>
</dbReference>
<keyword evidence="3" id="KW-0106">Calcium</keyword>
<dbReference type="EMBL" id="BARS01005629">
    <property type="protein sequence ID" value="GAF76290.1"/>
    <property type="molecule type" value="Genomic_DNA"/>
</dbReference>
<gene>
    <name evidence="6" type="ORF">S01H1_11042</name>
</gene>
<dbReference type="SMART" id="SM00237">
    <property type="entry name" value="Calx_beta"/>
    <property type="match status" value="2"/>
</dbReference>
<dbReference type="PANTHER" id="PTHR11878:SF65">
    <property type="entry name" value="NA_CA-EXCHANGE PROTEIN, ISOFORM G"/>
    <property type="match status" value="1"/>
</dbReference>
<feature type="domain" description="Calx-beta" evidence="5">
    <location>
        <begin position="90"/>
        <end position="190"/>
    </location>
</feature>
<dbReference type="InterPro" id="IPR038081">
    <property type="entry name" value="CalX-like_sf"/>
</dbReference>
<comment type="caution">
    <text evidence="6">The sequence shown here is derived from an EMBL/GenBank/DDBJ whole genome shotgun (WGS) entry which is preliminary data.</text>
</comment>
<dbReference type="InterPro" id="IPR018765">
    <property type="entry name" value="DUF2341"/>
</dbReference>
<dbReference type="GO" id="GO:0016020">
    <property type="term" value="C:membrane"/>
    <property type="evidence" value="ECO:0007669"/>
    <property type="project" value="InterPro"/>
</dbReference>
<dbReference type="Pfam" id="PF03160">
    <property type="entry name" value="Calx-beta"/>
    <property type="match status" value="3"/>
</dbReference>
<keyword evidence="4" id="KW-0406">Ion transport</keyword>
<dbReference type="GO" id="GO:0030001">
    <property type="term" value="P:metal ion transport"/>
    <property type="evidence" value="ECO:0007669"/>
    <property type="project" value="TreeGrafter"/>
</dbReference>
<dbReference type="Gene3D" id="2.60.40.2030">
    <property type="match status" value="3"/>
</dbReference>
<accession>X0TJL7</accession>
<dbReference type="InterPro" id="IPR003644">
    <property type="entry name" value="Calx_beta"/>
</dbReference>
<dbReference type="AlphaFoldDB" id="X0TJL7"/>
<evidence type="ECO:0000259" key="5">
    <source>
        <dbReference type="SMART" id="SM00237"/>
    </source>
</evidence>
<dbReference type="InterPro" id="IPR051171">
    <property type="entry name" value="CaCA"/>
</dbReference>
<feature type="domain" description="Calx-beta" evidence="5">
    <location>
        <begin position="202"/>
        <end position="301"/>
    </location>
</feature>
<feature type="non-terminal residue" evidence="6">
    <location>
        <position position="1"/>
    </location>
</feature>
<feature type="non-terminal residue" evidence="6">
    <location>
        <position position="433"/>
    </location>
</feature>
<evidence type="ECO:0000313" key="6">
    <source>
        <dbReference type="EMBL" id="GAF76290.1"/>
    </source>
</evidence>
<evidence type="ECO:0000256" key="4">
    <source>
        <dbReference type="ARBA" id="ARBA00023065"/>
    </source>
</evidence>